<keyword evidence="10" id="KW-0804">Transcription</keyword>
<dbReference type="GO" id="GO:0010468">
    <property type="term" value="P:regulation of gene expression"/>
    <property type="evidence" value="ECO:0007669"/>
    <property type="project" value="TreeGrafter"/>
</dbReference>
<dbReference type="PROSITE" id="PS50157">
    <property type="entry name" value="ZINC_FINGER_C2H2_2"/>
    <property type="match status" value="8"/>
</dbReference>
<keyword evidence="7" id="KW-0862">Zinc</keyword>
<protein>
    <recommendedName>
        <fullName evidence="14">C2H2-type domain-containing protein</fullName>
    </recommendedName>
</protein>
<evidence type="ECO:0000256" key="6">
    <source>
        <dbReference type="ARBA" id="ARBA00022771"/>
    </source>
</evidence>
<evidence type="ECO:0000256" key="4">
    <source>
        <dbReference type="ARBA" id="ARBA00022723"/>
    </source>
</evidence>
<dbReference type="Pfam" id="PF12874">
    <property type="entry name" value="zf-met"/>
    <property type="match status" value="1"/>
</dbReference>
<evidence type="ECO:0000256" key="3">
    <source>
        <dbReference type="ARBA" id="ARBA00006991"/>
    </source>
</evidence>
<keyword evidence="16" id="KW-1185">Reference proteome</keyword>
<comment type="caution">
    <text evidence="15">The sequence shown here is derived from an EMBL/GenBank/DDBJ whole genome shotgun (WGS) entry which is preliminary data.</text>
</comment>
<evidence type="ECO:0000313" key="16">
    <source>
        <dbReference type="Proteomes" id="UP001187531"/>
    </source>
</evidence>
<feature type="domain" description="C2H2-type" evidence="14">
    <location>
        <begin position="376"/>
        <end position="403"/>
    </location>
</feature>
<evidence type="ECO:0000259" key="14">
    <source>
        <dbReference type="PROSITE" id="PS50157"/>
    </source>
</evidence>
<dbReference type="EMBL" id="JAVRJZ010000012">
    <property type="protein sequence ID" value="KAK2715121.1"/>
    <property type="molecule type" value="Genomic_DNA"/>
</dbReference>
<dbReference type="SUPFAM" id="SSF57667">
    <property type="entry name" value="beta-beta-alpha zinc fingers"/>
    <property type="match status" value="5"/>
</dbReference>
<comment type="subcellular location">
    <subcellularLocation>
        <location evidence="2">Nucleus</location>
    </subcellularLocation>
</comment>
<gene>
    <name evidence="15" type="ORF">QYM36_009945</name>
</gene>
<dbReference type="Pfam" id="PF00096">
    <property type="entry name" value="zf-C2H2"/>
    <property type="match status" value="7"/>
</dbReference>
<feature type="domain" description="C2H2-type" evidence="14">
    <location>
        <begin position="2"/>
        <end position="29"/>
    </location>
</feature>
<dbReference type="FunFam" id="3.30.160.60:FF:000875">
    <property type="entry name" value="zinc finger protein 236 isoform X7"/>
    <property type="match status" value="1"/>
</dbReference>
<feature type="compositionally biased region" description="Low complexity" evidence="13">
    <location>
        <begin position="212"/>
        <end position="225"/>
    </location>
</feature>
<dbReference type="Gene3D" id="3.30.160.60">
    <property type="entry name" value="Classic Zinc Finger"/>
    <property type="match status" value="8"/>
</dbReference>
<keyword evidence="4" id="KW-0479">Metal-binding</keyword>
<feature type="domain" description="C2H2-type" evidence="14">
    <location>
        <begin position="404"/>
        <end position="430"/>
    </location>
</feature>
<keyword evidence="11" id="KW-0539">Nucleus</keyword>
<dbReference type="FunFam" id="3.30.160.60:FF:001480">
    <property type="entry name" value="Si:cabz01071911.3"/>
    <property type="match status" value="2"/>
</dbReference>
<feature type="domain" description="C2H2-type" evidence="14">
    <location>
        <begin position="320"/>
        <end position="347"/>
    </location>
</feature>
<feature type="compositionally biased region" description="Basic and acidic residues" evidence="13">
    <location>
        <begin position="194"/>
        <end position="203"/>
    </location>
</feature>
<feature type="domain" description="C2H2-type" evidence="14">
    <location>
        <begin position="236"/>
        <end position="263"/>
    </location>
</feature>
<dbReference type="FunFam" id="3.30.160.60:FF:000744">
    <property type="entry name" value="zinc finger E-box-binding homeobox 1"/>
    <property type="match status" value="1"/>
</dbReference>
<name>A0AA88L752_ARTSF</name>
<dbReference type="InterPro" id="IPR013087">
    <property type="entry name" value="Znf_C2H2_type"/>
</dbReference>
<accession>A0AA88L752</accession>
<reference evidence="15" key="1">
    <citation type="submission" date="2023-07" db="EMBL/GenBank/DDBJ databases">
        <title>Chromosome-level genome assembly of Artemia franciscana.</title>
        <authorList>
            <person name="Jo E."/>
        </authorList>
    </citation>
    <scope>NUCLEOTIDE SEQUENCE</scope>
    <source>
        <tissue evidence="15">Whole body</tissue>
    </source>
</reference>
<evidence type="ECO:0000256" key="8">
    <source>
        <dbReference type="ARBA" id="ARBA00023015"/>
    </source>
</evidence>
<dbReference type="PANTHER" id="PTHR16515">
    <property type="entry name" value="PR DOMAIN ZINC FINGER PROTEIN"/>
    <property type="match status" value="1"/>
</dbReference>
<dbReference type="PROSITE" id="PS00028">
    <property type="entry name" value="ZINC_FINGER_C2H2_1"/>
    <property type="match status" value="7"/>
</dbReference>
<dbReference type="InterPro" id="IPR036236">
    <property type="entry name" value="Znf_C2H2_sf"/>
</dbReference>
<keyword evidence="6 12" id="KW-0863">Zinc-finger</keyword>
<feature type="domain" description="C2H2-type" evidence="14">
    <location>
        <begin position="264"/>
        <end position="291"/>
    </location>
</feature>
<evidence type="ECO:0000256" key="2">
    <source>
        <dbReference type="ARBA" id="ARBA00004123"/>
    </source>
</evidence>
<dbReference type="SMART" id="SM00355">
    <property type="entry name" value="ZnF_C2H2"/>
    <property type="match status" value="9"/>
</dbReference>
<dbReference type="GO" id="GO:0005634">
    <property type="term" value="C:nucleus"/>
    <property type="evidence" value="ECO:0007669"/>
    <property type="project" value="UniProtKB-SubCell"/>
</dbReference>
<dbReference type="FunFam" id="3.30.160.60:FF:000966">
    <property type="entry name" value="ZFP90 zinc finger protein"/>
    <property type="match status" value="1"/>
</dbReference>
<keyword evidence="9" id="KW-0238">DNA-binding</keyword>
<dbReference type="AlphaFoldDB" id="A0AA88L752"/>
<evidence type="ECO:0000256" key="10">
    <source>
        <dbReference type="ARBA" id="ARBA00023163"/>
    </source>
</evidence>
<dbReference type="FunFam" id="3.30.160.60:FF:000202">
    <property type="entry name" value="Zinc finger protein 574"/>
    <property type="match status" value="1"/>
</dbReference>
<evidence type="ECO:0000313" key="15">
    <source>
        <dbReference type="EMBL" id="KAK2715121.1"/>
    </source>
</evidence>
<dbReference type="Proteomes" id="UP001187531">
    <property type="component" value="Unassembled WGS sequence"/>
</dbReference>
<feature type="region of interest" description="Disordered" evidence="13">
    <location>
        <begin position="141"/>
        <end position="235"/>
    </location>
</feature>
<organism evidence="15 16">
    <name type="scientific">Artemia franciscana</name>
    <name type="common">Brine shrimp</name>
    <name type="synonym">Artemia sanfranciscana</name>
    <dbReference type="NCBI Taxonomy" id="6661"/>
    <lineage>
        <taxon>Eukaryota</taxon>
        <taxon>Metazoa</taxon>
        <taxon>Ecdysozoa</taxon>
        <taxon>Arthropoda</taxon>
        <taxon>Crustacea</taxon>
        <taxon>Branchiopoda</taxon>
        <taxon>Anostraca</taxon>
        <taxon>Artemiidae</taxon>
        <taxon>Artemia</taxon>
    </lineage>
</organism>
<sequence>MYICEVCNRTFNRESALTAHKRLHVDGEPLTCETCGNRFTNKLEFDQHACGELEDMLASENSDEEDGQQFFSFGGKCQQRQFLAHDKRKKNLPLYREKIKLNEIYGETSPKLKKSSIYDFDARQDEFLTINFDEMPTLCALTPNSNSKHEPSNTPSPSLDESFDENMDENFVLDLRVSPKPGLNRKSNKHFEKKTKAEPESLGKMRPVNKPSLISDSSTDQGSSSEPEHQLRKNGSTCPVCGKIFKALSEMEKHRRIHTGEKPFSCSICDKSFKQKAHLHVHKRVHTGERPYPCNHCNKSFATHSGLRNHLNTTKGQKPFSCPKCSRTFVQRSSLDQHVRIHTGQKPFVCDVCGSSFTQRTNLANHLRVHSGERTFTCDICDKSFAQNSNLIAHVRVHTGEKPFSCQDCGKCFSQKSNLFTHMKCHQIKS</sequence>
<feature type="domain" description="C2H2-type" evidence="14">
    <location>
        <begin position="292"/>
        <end position="319"/>
    </location>
</feature>
<evidence type="ECO:0000256" key="1">
    <source>
        <dbReference type="ARBA" id="ARBA00003767"/>
    </source>
</evidence>
<keyword evidence="8" id="KW-0805">Transcription regulation</keyword>
<dbReference type="GO" id="GO:0008270">
    <property type="term" value="F:zinc ion binding"/>
    <property type="evidence" value="ECO:0007669"/>
    <property type="project" value="UniProtKB-KW"/>
</dbReference>
<evidence type="ECO:0000256" key="13">
    <source>
        <dbReference type="SAM" id="MobiDB-lite"/>
    </source>
</evidence>
<evidence type="ECO:0000256" key="9">
    <source>
        <dbReference type="ARBA" id="ARBA00023125"/>
    </source>
</evidence>
<dbReference type="PANTHER" id="PTHR16515:SF49">
    <property type="entry name" value="GASTRULA ZINC FINGER PROTEIN XLCGF49.1-LIKE-RELATED"/>
    <property type="match status" value="1"/>
</dbReference>
<feature type="compositionally biased region" description="Polar residues" evidence="13">
    <location>
        <begin position="142"/>
        <end position="159"/>
    </location>
</feature>
<evidence type="ECO:0000256" key="7">
    <source>
        <dbReference type="ARBA" id="ARBA00022833"/>
    </source>
</evidence>
<evidence type="ECO:0000256" key="11">
    <source>
        <dbReference type="ARBA" id="ARBA00023242"/>
    </source>
</evidence>
<dbReference type="FunFam" id="3.30.160.60:FF:000358">
    <property type="entry name" value="zinc finger protein 24"/>
    <property type="match status" value="1"/>
</dbReference>
<feature type="domain" description="C2H2-type" evidence="14">
    <location>
        <begin position="348"/>
        <end position="375"/>
    </location>
</feature>
<dbReference type="GO" id="GO:0032502">
    <property type="term" value="P:developmental process"/>
    <property type="evidence" value="ECO:0007669"/>
    <property type="project" value="UniProtKB-ARBA"/>
</dbReference>
<keyword evidence="5" id="KW-0677">Repeat</keyword>
<comment type="similarity">
    <text evidence="3">Belongs to the krueppel C2H2-type zinc-finger protein family.</text>
</comment>
<evidence type="ECO:0000256" key="12">
    <source>
        <dbReference type="PROSITE-ProRule" id="PRU00042"/>
    </source>
</evidence>
<evidence type="ECO:0000256" key="5">
    <source>
        <dbReference type="ARBA" id="ARBA00022737"/>
    </source>
</evidence>
<dbReference type="GO" id="GO:0003677">
    <property type="term" value="F:DNA binding"/>
    <property type="evidence" value="ECO:0007669"/>
    <property type="project" value="UniProtKB-KW"/>
</dbReference>
<comment type="function">
    <text evidence="1">May be involved in transcriptional regulation.</text>
</comment>
<dbReference type="InterPro" id="IPR050331">
    <property type="entry name" value="Zinc_finger"/>
</dbReference>
<proteinExistence type="inferred from homology"/>